<dbReference type="InterPro" id="IPR032675">
    <property type="entry name" value="LRR_dom_sf"/>
</dbReference>
<dbReference type="Gene3D" id="1.20.1280.50">
    <property type="match status" value="1"/>
</dbReference>
<comment type="caution">
    <text evidence="2">The sequence shown here is derived from an EMBL/GenBank/DDBJ whole genome shotgun (WGS) entry which is preliminary data.</text>
</comment>
<dbReference type="SUPFAM" id="SSF81383">
    <property type="entry name" value="F-box domain"/>
    <property type="match status" value="1"/>
</dbReference>
<dbReference type="Proteomes" id="UP000625711">
    <property type="component" value="Unassembled WGS sequence"/>
</dbReference>
<keyword evidence="3" id="KW-1185">Reference proteome</keyword>
<protein>
    <recommendedName>
        <fullName evidence="1">F-box domain-containing protein</fullName>
    </recommendedName>
</protein>
<evidence type="ECO:0000313" key="3">
    <source>
        <dbReference type="Proteomes" id="UP000625711"/>
    </source>
</evidence>
<gene>
    <name evidence="2" type="ORF">GWI33_022732</name>
</gene>
<evidence type="ECO:0000259" key="1">
    <source>
        <dbReference type="PROSITE" id="PS50181"/>
    </source>
</evidence>
<name>A0A834MHA5_RHYFE</name>
<evidence type="ECO:0000313" key="2">
    <source>
        <dbReference type="EMBL" id="KAF7283901.1"/>
    </source>
</evidence>
<organism evidence="2 3">
    <name type="scientific">Rhynchophorus ferrugineus</name>
    <name type="common">Red palm weevil</name>
    <name type="synonym">Curculio ferrugineus</name>
    <dbReference type="NCBI Taxonomy" id="354439"/>
    <lineage>
        <taxon>Eukaryota</taxon>
        <taxon>Metazoa</taxon>
        <taxon>Ecdysozoa</taxon>
        <taxon>Arthropoda</taxon>
        <taxon>Hexapoda</taxon>
        <taxon>Insecta</taxon>
        <taxon>Pterygota</taxon>
        <taxon>Neoptera</taxon>
        <taxon>Endopterygota</taxon>
        <taxon>Coleoptera</taxon>
        <taxon>Polyphaga</taxon>
        <taxon>Cucujiformia</taxon>
        <taxon>Curculionidae</taxon>
        <taxon>Dryophthorinae</taxon>
        <taxon>Rhynchophorus</taxon>
    </lineage>
</organism>
<dbReference type="CDD" id="cd22104">
    <property type="entry name" value="F-box_FBXO33"/>
    <property type="match status" value="1"/>
</dbReference>
<dbReference type="GO" id="GO:0031398">
    <property type="term" value="P:positive regulation of protein ubiquitination"/>
    <property type="evidence" value="ECO:0007669"/>
    <property type="project" value="TreeGrafter"/>
</dbReference>
<proteinExistence type="predicted"/>
<dbReference type="PANTHER" id="PTHR20933">
    <property type="entry name" value="F-BOX ONLY PROTEIN 33"/>
    <property type="match status" value="1"/>
</dbReference>
<accession>A0A834MHA5</accession>
<dbReference type="Pfam" id="PF12937">
    <property type="entry name" value="F-box-like"/>
    <property type="match status" value="1"/>
</dbReference>
<dbReference type="Gene3D" id="3.80.10.10">
    <property type="entry name" value="Ribonuclease Inhibitor"/>
    <property type="match status" value="1"/>
</dbReference>
<sequence>MEVKDMEINGECSKPKKSKCCSEHMLHNSQWTNLPSVVLYQIFDLLSHEDRKNASLVCRHWRNNSFHSKWWPSMKFKIHSGELHKLDFITYTFGKIVSQATISLDSQSSSCIYELIILLRLLSENNHLKSFLLEPSHCRIECLAVKQKDQRLLDEILDLIIAILPRLDEFSLGCVEDLAEYKDYILRQLNPNRVKLLGLASIKNDSLKYEQCCLNPDLMASFKNLKVLSIDYDHLSDSLLNKLDGSEKLERLVVHLHKISKNQEGTTNGAWRYFKEVHPNCLLRLTLIHAHNAIEKLPVDVLREEMPLSHIKVLFCENVNMEVLHSLSQYYKGTLRSVIWIDSLSEKPSSWKFSKDASPDPFVLMAWLCSHFEELILYGYKYSGENLVAIGRLRGSEMKKLEIPEADILYNQVVDNVYLIKDITKNLRRSWSPLCNYELHPVIHNPVTGDSDEFLLPLVLQDLH</sequence>
<dbReference type="InterPro" id="IPR036047">
    <property type="entry name" value="F-box-like_dom_sf"/>
</dbReference>
<reference evidence="2" key="1">
    <citation type="submission" date="2020-08" db="EMBL/GenBank/DDBJ databases">
        <title>Genome sequencing and assembly of the red palm weevil Rhynchophorus ferrugineus.</title>
        <authorList>
            <person name="Dias G.B."/>
            <person name="Bergman C.M."/>
            <person name="Manee M."/>
        </authorList>
    </citation>
    <scope>NUCLEOTIDE SEQUENCE</scope>
    <source>
        <strain evidence="2">AA-2017</strain>
        <tissue evidence="2">Whole larva</tissue>
    </source>
</reference>
<dbReference type="InterPro" id="IPR001810">
    <property type="entry name" value="F-box_dom"/>
</dbReference>
<dbReference type="OrthoDB" id="8757000at2759"/>
<feature type="domain" description="F-box" evidence="1">
    <location>
        <begin position="28"/>
        <end position="74"/>
    </location>
</feature>
<dbReference type="AlphaFoldDB" id="A0A834MHA5"/>
<dbReference type="EMBL" id="JAACXV010000085">
    <property type="protein sequence ID" value="KAF7283901.1"/>
    <property type="molecule type" value="Genomic_DNA"/>
</dbReference>
<dbReference type="PROSITE" id="PS50181">
    <property type="entry name" value="FBOX"/>
    <property type="match status" value="1"/>
</dbReference>
<dbReference type="PANTHER" id="PTHR20933:SF3">
    <property type="entry name" value="F-BOX ONLY PROTEIN 33"/>
    <property type="match status" value="1"/>
</dbReference>